<dbReference type="EMBL" id="JAEMEF010000003">
    <property type="protein sequence ID" value="MBL7559170.1"/>
    <property type="molecule type" value="Genomic_DNA"/>
</dbReference>
<keyword evidence="2" id="KW-0472">Membrane</keyword>
<feature type="compositionally biased region" description="Basic and acidic residues" evidence="1">
    <location>
        <begin position="103"/>
        <end position="115"/>
    </location>
</feature>
<keyword evidence="4" id="KW-1185">Reference proteome</keyword>
<name>A0ABS1WJ72_9FLAO</name>
<keyword evidence="2" id="KW-1133">Transmembrane helix</keyword>
<protein>
    <recommendedName>
        <fullName evidence="5">Anti-sigma factor</fullName>
    </recommendedName>
</protein>
<dbReference type="Proteomes" id="UP000605013">
    <property type="component" value="Unassembled WGS sequence"/>
</dbReference>
<evidence type="ECO:0000256" key="2">
    <source>
        <dbReference type="SAM" id="Phobius"/>
    </source>
</evidence>
<evidence type="ECO:0008006" key="5">
    <source>
        <dbReference type="Google" id="ProtNLM"/>
    </source>
</evidence>
<feature type="transmembrane region" description="Helical" evidence="2">
    <location>
        <begin position="42"/>
        <end position="63"/>
    </location>
</feature>
<reference evidence="3 4" key="1">
    <citation type="submission" date="2020-12" db="EMBL/GenBank/DDBJ databases">
        <title>Olleya sediminilitoris sp. nov., isolated from a tidal flat.</title>
        <authorList>
            <person name="Park S."/>
            <person name="Yoon J.-H."/>
        </authorList>
    </citation>
    <scope>NUCLEOTIDE SEQUENCE [LARGE SCALE GENOMIC DNA]</scope>
    <source>
        <strain evidence="3 4">YSTF-M6</strain>
    </source>
</reference>
<gene>
    <name evidence="3" type="ORF">JAO71_05070</name>
</gene>
<proteinExistence type="predicted"/>
<evidence type="ECO:0000256" key="1">
    <source>
        <dbReference type="SAM" id="MobiDB-lite"/>
    </source>
</evidence>
<evidence type="ECO:0000313" key="3">
    <source>
        <dbReference type="EMBL" id="MBL7559170.1"/>
    </source>
</evidence>
<sequence length="247" mass="27872">MAPNKFENHLKETLDRRTITPSKNAWSQLDSRLDNQQSKRKFPFWLLGLAATFTGVCLAVFLFNNNQVEPINVVIDLKKEKIEVPVKKINKKKIEVVNSGVTEKETKTKQEESTKIKPSKISSNNKKKTIAKVSVSTKKEKDNQLTTKASVSENDNNTAVANAITDSIKPNNTSSKPSVNNEAEVLLNKAYAEVRQNKNKFKSEKINANSLLEDIEMSSEKSLKNRLFHAVKSGYETLKTTVVERDY</sequence>
<organism evidence="3 4">
    <name type="scientific">Olleya sediminilitoris</name>
    <dbReference type="NCBI Taxonomy" id="2795739"/>
    <lineage>
        <taxon>Bacteria</taxon>
        <taxon>Pseudomonadati</taxon>
        <taxon>Bacteroidota</taxon>
        <taxon>Flavobacteriia</taxon>
        <taxon>Flavobacteriales</taxon>
        <taxon>Flavobacteriaceae</taxon>
    </lineage>
</organism>
<keyword evidence="2" id="KW-0812">Transmembrane</keyword>
<accession>A0ABS1WJ72</accession>
<comment type="caution">
    <text evidence="3">The sequence shown here is derived from an EMBL/GenBank/DDBJ whole genome shotgun (WGS) entry which is preliminary data.</text>
</comment>
<dbReference type="RefSeq" id="WP_202999362.1">
    <property type="nucleotide sequence ID" value="NZ_JAEMEF010000003.1"/>
</dbReference>
<evidence type="ECO:0000313" key="4">
    <source>
        <dbReference type="Proteomes" id="UP000605013"/>
    </source>
</evidence>
<feature type="region of interest" description="Disordered" evidence="1">
    <location>
        <begin position="103"/>
        <end position="130"/>
    </location>
</feature>